<protein>
    <submittedName>
        <fullName evidence="1">Uncharacterized protein</fullName>
    </submittedName>
</protein>
<reference evidence="1 2" key="1">
    <citation type="journal article" date="2019" name="Sci. Rep.">
        <title>Orb-weaving spider Araneus ventricosus genome elucidates the spidroin gene catalogue.</title>
        <authorList>
            <person name="Kono N."/>
            <person name="Nakamura H."/>
            <person name="Ohtoshi R."/>
            <person name="Moran D.A.P."/>
            <person name="Shinohara A."/>
            <person name="Yoshida Y."/>
            <person name="Fujiwara M."/>
            <person name="Mori M."/>
            <person name="Tomita M."/>
            <person name="Arakawa K."/>
        </authorList>
    </citation>
    <scope>NUCLEOTIDE SEQUENCE [LARGE SCALE GENOMIC DNA]</scope>
</reference>
<accession>A0A4Y2HK82</accession>
<sequence>MILSQTQVEILVCSNLALQICKLAASLTRQECKLAASLTRQVQACSKFDTASASLKQVNANELVTTRQTCHKLAASNSLQTIAKTEYENKLGFERRHPSS</sequence>
<dbReference type="AlphaFoldDB" id="A0A4Y2HK82"/>
<dbReference type="EMBL" id="BGPR01001993">
    <property type="protein sequence ID" value="GBM65771.1"/>
    <property type="molecule type" value="Genomic_DNA"/>
</dbReference>
<dbReference type="Proteomes" id="UP000499080">
    <property type="component" value="Unassembled WGS sequence"/>
</dbReference>
<evidence type="ECO:0000313" key="2">
    <source>
        <dbReference type="Proteomes" id="UP000499080"/>
    </source>
</evidence>
<organism evidence="1 2">
    <name type="scientific">Araneus ventricosus</name>
    <name type="common">Orbweaver spider</name>
    <name type="synonym">Epeira ventricosa</name>
    <dbReference type="NCBI Taxonomy" id="182803"/>
    <lineage>
        <taxon>Eukaryota</taxon>
        <taxon>Metazoa</taxon>
        <taxon>Ecdysozoa</taxon>
        <taxon>Arthropoda</taxon>
        <taxon>Chelicerata</taxon>
        <taxon>Arachnida</taxon>
        <taxon>Araneae</taxon>
        <taxon>Araneomorphae</taxon>
        <taxon>Entelegynae</taxon>
        <taxon>Araneoidea</taxon>
        <taxon>Araneidae</taxon>
        <taxon>Araneus</taxon>
    </lineage>
</organism>
<evidence type="ECO:0000313" key="1">
    <source>
        <dbReference type="EMBL" id="GBM65771.1"/>
    </source>
</evidence>
<comment type="caution">
    <text evidence="1">The sequence shown here is derived from an EMBL/GenBank/DDBJ whole genome shotgun (WGS) entry which is preliminary data.</text>
</comment>
<name>A0A4Y2HK82_ARAVE</name>
<proteinExistence type="predicted"/>
<keyword evidence="2" id="KW-1185">Reference proteome</keyword>
<gene>
    <name evidence="1" type="ORF">AVEN_107253_1</name>
</gene>